<dbReference type="EMBL" id="JARJCN010000060">
    <property type="protein sequence ID" value="KAJ7079401.1"/>
    <property type="molecule type" value="Genomic_DNA"/>
</dbReference>
<dbReference type="AlphaFoldDB" id="A0AAD6XLF0"/>
<gene>
    <name evidence="1" type="ORF">B0H15DRAFT_954037</name>
</gene>
<name>A0AAD6XLF0_9AGAR</name>
<protein>
    <submittedName>
        <fullName evidence="1">Uncharacterized protein</fullName>
    </submittedName>
</protein>
<sequence length="240" mass="26283">MAFPRAALYQTNITEFFRPVAFVAHAAPDDRVLAPDSGTKNLPIDVDRFSESRPIEVADSDDEQRTTCMPTFVEDDPKVTTRLAFLFPDGETIRRCLLVRVPVKNGVRRPTSVDDMQVSMWLDCGRASGDASADLADYSRHVVKFPIDSRAAATYTYTVVVTSQRTSGGLVFPVNACVTDMLPPDSQPWRGNVLVFKHSARSGWPIIGVTESSKELVNTIVSYVIAEGLVGVEDLGGQAE</sequence>
<evidence type="ECO:0000313" key="2">
    <source>
        <dbReference type="Proteomes" id="UP001222325"/>
    </source>
</evidence>
<organism evidence="1 2">
    <name type="scientific">Mycena belliarum</name>
    <dbReference type="NCBI Taxonomy" id="1033014"/>
    <lineage>
        <taxon>Eukaryota</taxon>
        <taxon>Fungi</taxon>
        <taxon>Dikarya</taxon>
        <taxon>Basidiomycota</taxon>
        <taxon>Agaricomycotina</taxon>
        <taxon>Agaricomycetes</taxon>
        <taxon>Agaricomycetidae</taxon>
        <taxon>Agaricales</taxon>
        <taxon>Marasmiineae</taxon>
        <taxon>Mycenaceae</taxon>
        <taxon>Mycena</taxon>
    </lineage>
</organism>
<accession>A0AAD6XLF0</accession>
<reference evidence="1" key="1">
    <citation type="submission" date="2023-03" db="EMBL/GenBank/DDBJ databases">
        <title>Massive genome expansion in bonnet fungi (Mycena s.s.) driven by repeated elements and novel gene families across ecological guilds.</title>
        <authorList>
            <consortium name="Lawrence Berkeley National Laboratory"/>
            <person name="Harder C.B."/>
            <person name="Miyauchi S."/>
            <person name="Viragh M."/>
            <person name="Kuo A."/>
            <person name="Thoen E."/>
            <person name="Andreopoulos B."/>
            <person name="Lu D."/>
            <person name="Skrede I."/>
            <person name="Drula E."/>
            <person name="Henrissat B."/>
            <person name="Morin E."/>
            <person name="Kohler A."/>
            <person name="Barry K."/>
            <person name="LaButti K."/>
            <person name="Morin E."/>
            <person name="Salamov A."/>
            <person name="Lipzen A."/>
            <person name="Mereny Z."/>
            <person name="Hegedus B."/>
            <person name="Baldrian P."/>
            <person name="Stursova M."/>
            <person name="Weitz H."/>
            <person name="Taylor A."/>
            <person name="Grigoriev I.V."/>
            <person name="Nagy L.G."/>
            <person name="Martin F."/>
            <person name="Kauserud H."/>
        </authorList>
    </citation>
    <scope>NUCLEOTIDE SEQUENCE</scope>
    <source>
        <strain evidence="1">CBHHK173m</strain>
    </source>
</reference>
<dbReference type="Proteomes" id="UP001222325">
    <property type="component" value="Unassembled WGS sequence"/>
</dbReference>
<evidence type="ECO:0000313" key="1">
    <source>
        <dbReference type="EMBL" id="KAJ7079401.1"/>
    </source>
</evidence>
<keyword evidence="2" id="KW-1185">Reference proteome</keyword>
<comment type="caution">
    <text evidence="1">The sequence shown here is derived from an EMBL/GenBank/DDBJ whole genome shotgun (WGS) entry which is preliminary data.</text>
</comment>
<proteinExistence type="predicted"/>